<dbReference type="Gene3D" id="3.40.30.20">
    <property type="match status" value="1"/>
</dbReference>
<dbReference type="Gene3D" id="3.50.50.60">
    <property type="entry name" value="FAD/NAD(P)-binding domain"/>
    <property type="match status" value="1"/>
</dbReference>
<dbReference type="PRINTS" id="PR00420">
    <property type="entry name" value="RNGMNOXGNASE"/>
</dbReference>
<dbReference type="SUPFAM" id="SSF54373">
    <property type="entry name" value="FAD-linked reductases, C-terminal domain"/>
    <property type="match status" value="1"/>
</dbReference>
<dbReference type="RefSeq" id="XP_066709010.1">
    <property type="nucleotide sequence ID" value="XM_066865881.1"/>
</dbReference>
<dbReference type="PANTHER" id="PTHR43004:SF5">
    <property type="entry name" value="FAD-BINDING DOMAIN-CONTAINING PROTEIN"/>
    <property type="match status" value="1"/>
</dbReference>
<dbReference type="SUPFAM" id="SSF52833">
    <property type="entry name" value="Thioredoxin-like"/>
    <property type="match status" value="1"/>
</dbReference>
<evidence type="ECO:0000256" key="1">
    <source>
        <dbReference type="ARBA" id="ARBA00005179"/>
    </source>
</evidence>
<keyword evidence="4" id="KW-0274">FAD</keyword>
<comment type="caution">
    <text evidence="8">The sequence shown here is derived from an EMBL/GenBank/DDBJ whole genome shotgun (WGS) entry which is preliminary data.</text>
</comment>
<evidence type="ECO:0000259" key="6">
    <source>
        <dbReference type="Pfam" id="PF01494"/>
    </source>
</evidence>
<comment type="pathway">
    <text evidence="1">Secondary metabolite biosynthesis.</text>
</comment>
<keyword evidence="5" id="KW-0560">Oxidoreductase</keyword>
<protein>
    <submittedName>
        <fullName evidence="8">FAD binding domain-containing protein</fullName>
    </submittedName>
</protein>
<evidence type="ECO:0000313" key="8">
    <source>
        <dbReference type="EMBL" id="KAK8041465.1"/>
    </source>
</evidence>
<dbReference type="InterPro" id="IPR036188">
    <property type="entry name" value="FAD/NAD-bd_sf"/>
</dbReference>
<dbReference type="Proteomes" id="UP001480595">
    <property type="component" value="Unassembled WGS sequence"/>
</dbReference>
<evidence type="ECO:0000259" key="7">
    <source>
        <dbReference type="Pfam" id="PF07976"/>
    </source>
</evidence>
<evidence type="ECO:0000256" key="4">
    <source>
        <dbReference type="ARBA" id="ARBA00022827"/>
    </source>
</evidence>
<gene>
    <name evidence="8" type="ORF">PG994_014472</name>
</gene>
<dbReference type="InterPro" id="IPR050641">
    <property type="entry name" value="RIFMO-like"/>
</dbReference>
<dbReference type="InterPro" id="IPR012941">
    <property type="entry name" value="Phe_hydrox_C_dim_dom"/>
</dbReference>
<dbReference type="InterPro" id="IPR036249">
    <property type="entry name" value="Thioredoxin-like_sf"/>
</dbReference>
<dbReference type="EMBL" id="JAQQWL010000015">
    <property type="protein sequence ID" value="KAK8041465.1"/>
    <property type="molecule type" value="Genomic_DNA"/>
</dbReference>
<dbReference type="Gene3D" id="3.30.9.10">
    <property type="entry name" value="D-Amino Acid Oxidase, subunit A, domain 2"/>
    <property type="match status" value="1"/>
</dbReference>
<dbReference type="GeneID" id="92098944"/>
<feature type="domain" description="FAD-binding" evidence="6">
    <location>
        <begin position="7"/>
        <end position="364"/>
    </location>
</feature>
<evidence type="ECO:0000256" key="5">
    <source>
        <dbReference type="ARBA" id="ARBA00023002"/>
    </source>
</evidence>
<keyword evidence="3" id="KW-0285">Flavoprotein</keyword>
<dbReference type="InterPro" id="IPR002938">
    <property type="entry name" value="FAD-bd"/>
</dbReference>
<evidence type="ECO:0000256" key="3">
    <source>
        <dbReference type="ARBA" id="ARBA00022630"/>
    </source>
</evidence>
<keyword evidence="9" id="KW-1185">Reference proteome</keyword>
<evidence type="ECO:0000256" key="2">
    <source>
        <dbReference type="ARBA" id="ARBA00007801"/>
    </source>
</evidence>
<dbReference type="Pfam" id="PF07976">
    <property type="entry name" value="Phe_hydrox_dim"/>
    <property type="match status" value="1"/>
</dbReference>
<proteinExistence type="inferred from homology"/>
<dbReference type="Pfam" id="PF01494">
    <property type="entry name" value="FAD_binding_3"/>
    <property type="match status" value="1"/>
</dbReference>
<accession>A0ABR1T668</accession>
<dbReference type="SUPFAM" id="SSF51905">
    <property type="entry name" value="FAD/NAD(P)-binding domain"/>
    <property type="match status" value="1"/>
</dbReference>
<dbReference type="InterPro" id="IPR038220">
    <property type="entry name" value="PHOX_C_sf"/>
</dbReference>
<evidence type="ECO:0000313" key="9">
    <source>
        <dbReference type="Proteomes" id="UP001480595"/>
    </source>
</evidence>
<reference evidence="8 9" key="1">
    <citation type="submission" date="2023-01" db="EMBL/GenBank/DDBJ databases">
        <title>Analysis of 21 Apiospora genomes using comparative genomics revels a genus with tremendous synthesis potential of carbohydrate active enzymes and secondary metabolites.</title>
        <authorList>
            <person name="Sorensen T."/>
        </authorList>
    </citation>
    <scope>NUCLEOTIDE SEQUENCE [LARGE SCALE GENOMIC DNA]</scope>
    <source>
        <strain evidence="8 9">CBS 135458</strain>
    </source>
</reference>
<organism evidence="8 9">
    <name type="scientific">Apiospora phragmitis</name>
    <dbReference type="NCBI Taxonomy" id="2905665"/>
    <lineage>
        <taxon>Eukaryota</taxon>
        <taxon>Fungi</taxon>
        <taxon>Dikarya</taxon>
        <taxon>Ascomycota</taxon>
        <taxon>Pezizomycotina</taxon>
        <taxon>Sordariomycetes</taxon>
        <taxon>Xylariomycetidae</taxon>
        <taxon>Amphisphaeriales</taxon>
        <taxon>Apiosporaceae</taxon>
        <taxon>Apiospora</taxon>
    </lineage>
</organism>
<feature type="domain" description="Phenol hydroxylase-like C-terminal dimerisation" evidence="7">
    <location>
        <begin position="522"/>
        <end position="570"/>
    </location>
</feature>
<comment type="similarity">
    <text evidence="2">Belongs to the PheA/TfdB FAD monooxygenase family.</text>
</comment>
<dbReference type="PANTHER" id="PTHR43004">
    <property type="entry name" value="TRK SYSTEM POTASSIUM UPTAKE PROTEIN"/>
    <property type="match status" value="1"/>
</dbReference>
<name>A0ABR1T668_9PEZI</name>
<sequence length="571" mass="62372">MNASTRRTDVLVCGAGPAGLLTAIGLEQQGISTFVIDKRLPDEQAAAGRATTLYPRSLEFLEQLDVVDDVTQEGFVARADATFNHGLRITQRGWHEIYTGMRETHHDYLVNIRQRYSEDIFRAKYASVSGKTISFGWELVNFQVEKLEEDEDNVTVIIANHKLGQEARIRCKYLLGADGGSSTVRRLAGIAMEGEETTMKWIRLDGKLITDMPDANLGFSAIETKTHGNVLWVKLDKDAHRIGISLSPQLREKYCDGITQEQAVAEAVQSMHPFKLDVQRVDWWTLYSIKQKVAATLQHNNFIFLAGDAAHTHSSGFAQGMNTAVHDATNLIWKLAGTLKGWYPPSTVLPTYAAERHAAAKKLISIDMAGSAAISGSIPAGYGSEGADPDAILTRIVADNLPFTLGLGVAYGPSCINQTVNTTSVEPGVRAPDALVRHPGVRLPRRLQEVALASGRGKWTVLVFGGWHLVTKERVNALREEIKEGGLGKPTQEMLNLATVIIGVAGNAWDAFGGPAIGRLYFDSEGEAHARYCISLDDGAIVVIRPDGVFGFAARLQELAKVRKYFDGFCA</sequence>